<keyword evidence="2" id="KW-1133">Transmembrane helix</keyword>
<protein>
    <recommendedName>
        <fullName evidence="6">SH3 domain-containing protein</fullName>
    </recommendedName>
</protein>
<feature type="chain" id="PRO_5044746259" description="SH3 domain-containing protein" evidence="3">
    <location>
        <begin position="26"/>
        <end position="466"/>
    </location>
</feature>
<feature type="region of interest" description="Disordered" evidence="1">
    <location>
        <begin position="317"/>
        <end position="377"/>
    </location>
</feature>
<evidence type="ECO:0000256" key="3">
    <source>
        <dbReference type="SAM" id="SignalP"/>
    </source>
</evidence>
<keyword evidence="2" id="KW-0472">Membrane</keyword>
<keyword evidence="5" id="KW-1185">Reference proteome</keyword>
<feature type="transmembrane region" description="Helical" evidence="2">
    <location>
        <begin position="442"/>
        <end position="462"/>
    </location>
</feature>
<dbReference type="Proteomes" id="UP001516023">
    <property type="component" value="Unassembled WGS sequence"/>
</dbReference>
<reference evidence="4 5" key="1">
    <citation type="journal article" date="2020" name="G3 (Bethesda)">
        <title>Improved Reference Genome for Cyclotella cryptica CCMP332, a Model for Cell Wall Morphogenesis, Salinity Adaptation, and Lipid Production in Diatoms (Bacillariophyta).</title>
        <authorList>
            <person name="Roberts W.R."/>
            <person name="Downey K.M."/>
            <person name="Ruck E.C."/>
            <person name="Traller J.C."/>
            <person name="Alverson A.J."/>
        </authorList>
    </citation>
    <scope>NUCLEOTIDE SEQUENCE [LARGE SCALE GENOMIC DNA]</scope>
    <source>
        <strain evidence="4 5">CCMP332</strain>
    </source>
</reference>
<evidence type="ECO:0008006" key="6">
    <source>
        <dbReference type="Google" id="ProtNLM"/>
    </source>
</evidence>
<organism evidence="4 5">
    <name type="scientific">Cyclotella cryptica</name>
    <dbReference type="NCBI Taxonomy" id="29204"/>
    <lineage>
        <taxon>Eukaryota</taxon>
        <taxon>Sar</taxon>
        <taxon>Stramenopiles</taxon>
        <taxon>Ochrophyta</taxon>
        <taxon>Bacillariophyta</taxon>
        <taxon>Coscinodiscophyceae</taxon>
        <taxon>Thalassiosirophycidae</taxon>
        <taxon>Stephanodiscales</taxon>
        <taxon>Stephanodiscaceae</taxon>
        <taxon>Cyclotella</taxon>
    </lineage>
</organism>
<keyword evidence="2" id="KW-0812">Transmembrane</keyword>
<feature type="transmembrane region" description="Helical" evidence="2">
    <location>
        <begin position="409"/>
        <end position="435"/>
    </location>
</feature>
<comment type="caution">
    <text evidence="4">The sequence shown here is derived from an EMBL/GenBank/DDBJ whole genome shotgun (WGS) entry which is preliminary data.</text>
</comment>
<feature type="compositionally biased region" description="Polar residues" evidence="1">
    <location>
        <begin position="366"/>
        <end position="377"/>
    </location>
</feature>
<feature type="region of interest" description="Disordered" evidence="1">
    <location>
        <begin position="201"/>
        <end position="228"/>
    </location>
</feature>
<feature type="region of interest" description="Disordered" evidence="1">
    <location>
        <begin position="54"/>
        <end position="95"/>
    </location>
</feature>
<feature type="signal peptide" evidence="3">
    <location>
        <begin position="1"/>
        <end position="25"/>
    </location>
</feature>
<dbReference type="EMBL" id="JABMIG020000002">
    <property type="protein sequence ID" value="KAL3805718.1"/>
    <property type="molecule type" value="Genomic_DNA"/>
</dbReference>
<gene>
    <name evidence="4" type="ORF">HJC23_005962</name>
</gene>
<feature type="compositionally biased region" description="Basic and acidic residues" evidence="1">
    <location>
        <begin position="76"/>
        <end position="91"/>
    </location>
</feature>
<evidence type="ECO:0000313" key="5">
    <source>
        <dbReference type="Proteomes" id="UP001516023"/>
    </source>
</evidence>
<sequence>MNPITTRLATLILFLLLSSPSSTVSLPSDQDDNGETKERISKLVDDIPIHEGDIRHDGCNANSATDDTDRLSSAPPKDDDNNNVIHIDERPTTPLHTPPTHFHITSHVQTNLATGLSYFLPPSESFAHLPFLECGAVGSTTESVPLVSGVFRHVPNCCGLRRSEARRDVKSVVLEDARDASAGEDGVVDGELVMTLDGEGLGESVPEVEDSDDGQSSEHQPKRPSPPRYIVALSPFEITVGGNGNQTQVFQAGDVVFMEDSWWGVWNEDGSDGDDAKVEENNRMKGYIMRAHPDSKQDLNVLMLTVPPAVHRHWKNAQQHKLTTEKERDASNAPKSFARKASHRKPRWKLNLNRHNPLPKPCSLESDPSFSHPAASSTTLGQHFTQHFVKLMRGHVGHPHVNFLPSQELVLPVLAQAVAGMVGGMTALGLVVQLWRMVNVQAAVGFGGACVVGLGTWGFVWLGEVS</sequence>
<accession>A0ABD3QZT0</accession>
<feature type="compositionally biased region" description="Acidic residues" evidence="1">
    <location>
        <begin position="206"/>
        <end position="215"/>
    </location>
</feature>
<feature type="compositionally biased region" description="Basic residues" evidence="1">
    <location>
        <begin position="337"/>
        <end position="348"/>
    </location>
</feature>
<name>A0ABD3QZT0_9STRA</name>
<evidence type="ECO:0000313" key="4">
    <source>
        <dbReference type="EMBL" id="KAL3805718.1"/>
    </source>
</evidence>
<keyword evidence="3" id="KW-0732">Signal</keyword>
<dbReference type="AlphaFoldDB" id="A0ABD3QZT0"/>
<evidence type="ECO:0000256" key="2">
    <source>
        <dbReference type="SAM" id="Phobius"/>
    </source>
</evidence>
<proteinExistence type="predicted"/>
<evidence type="ECO:0000256" key="1">
    <source>
        <dbReference type="SAM" id="MobiDB-lite"/>
    </source>
</evidence>